<evidence type="ECO:0000256" key="1">
    <source>
        <dbReference type="SAM" id="MobiDB-lite"/>
    </source>
</evidence>
<reference evidence="4 5" key="1">
    <citation type="submission" date="2019-09" db="EMBL/GenBank/DDBJ databases">
        <title>Screening of Novel Bioactive Compounds from Soil-Associated.</title>
        <authorList>
            <person name="Zhao S."/>
        </authorList>
    </citation>
    <scope>NUCLEOTIDE SEQUENCE [LARGE SCALE GENOMIC DNA]</scope>
    <source>
        <strain evidence="4 5">HIT-DPA4</strain>
    </source>
</reference>
<dbReference type="SUPFAM" id="SSF52540">
    <property type="entry name" value="P-loop containing nucleoside triphosphate hydrolases"/>
    <property type="match status" value="1"/>
</dbReference>
<dbReference type="PANTHER" id="PTHR46082">
    <property type="entry name" value="ATP/GTP-BINDING PROTEIN-RELATED"/>
    <property type="match status" value="1"/>
</dbReference>
<feature type="region of interest" description="Disordered" evidence="1">
    <location>
        <begin position="1402"/>
        <end position="1421"/>
    </location>
</feature>
<dbReference type="Pfam" id="PF00931">
    <property type="entry name" value="NB-ARC"/>
    <property type="match status" value="1"/>
</dbReference>
<dbReference type="EMBL" id="VZRB01000007">
    <property type="protein sequence ID" value="KAB1147330.1"/>
    <property type="molecule type" value="Genomic_DNA"/>
</dbReference>
<evidence type="ECO:0000313" key="4">
    <source>
        <dbReference type="EMBL" id="KAB1147330.1"/>
    </source>
</evidence>
<dbReference type="InterPro" id="IPR002182">
    <property type="entry name" value="NB-ARC"/>
</dbReference>
<feature type="domain" description="DUF7779" evidence="3">
    <location>
        <begin position="844"/>
        <end position="933"/>
    </location>
</feature>
<protein>
    <submittedName>
        <fullName evidence="4">Tetratricopeptide repeat protein</fullName>
    </submittedName>
</protein>
<evidence type="ECO:0000259" key="2">
    <source>
        <dbReference type="Pfam" id="PF00931"/>
    </source>
</evidence>
<dbReference type="SUPFAM" id="SSF48452">
    <property type="entry name" value="TPR-like"/>
    <property type="match status" value="3"/>
</dbReference>
<dbReference type="InterPro" id="IPR011990">
    <property type="entry name" value="TPR-like_helical_dom_sf"/>
</dbReference>
<evidence type="ECO:0000313" key="5">
    <source>
        <dbReference type="Proteomes" id="UP000442707"/>
    </source>
</evidence>
<accession>A0A6H9V0U1</accession>
<feature type="region of interest" description="Disordered" evidence="1">
    <location>
        <begin position="1"/>
        <end position="21"/>
    </location>
</feature>
<name>A0A6H9V0U1_9ACTN</name>
<dbReference type="NCBIfam" id="NF040586">
    <property type="entry name" value="FxSxx_TPR"/>
    <property type="match status" value="1"/>
</dbReference>
<dbReference type="InterPro" id="IPR047738">
    <property type="entry name" value="SAV_2336-like_N"/>
</dbReference>
<evidence type="ECO:0000259" key="3">
    <source>
        <dbReference type="Pfam" id="PF25000"/>
    </source>
</evidence>
<dbReference type="Gene3D" id="3.40.50.300">
    <property type="entry name" value="P-loop containing nucleotide triphosphate hydrolases"/>
    <property type="match status" value="1"/>
</dbReference>
<feature type="region of interest" description="Disordered" evidence="1">
    <location>
        <begin position="540"/>
        <end position="575"/>
    </location>
</feature>
<proteinExistence type="predicted"/>
<dbReference type="Pfam" id="PF13374">
    <property type="entry name" value="TPR_10"/>
    <property type="match status" value="1"/>
</dbReference>
<dbReference type="Pfam" id="PF13424">
    <property type="entry name" value="TPR_12"/>
    <property type="match status" value="3"/>
</dbReference>
<feature type="compositionally biased region" description="Basic and acidic residues" evidence="1">
    <location>
        <begin position="547"/>
        <end position="560"/>
    </location>
</feature>
<dbReference type="Gene3D" id="1.25.40.10">
    <property type="entry name" value="Tetratricopeptide repeat domain"/>
    <property type="match status" value="2"/>
</dbReference>
<dbReference type="Proteomes" id="UP000442707">
    <property type="component" value="Unassembled WGS sequence"/>
</dbReference>
<dbReference type="InterPro" id="IPR053137">
    <property type="entry name" value="NLR-like"/>
</dbReference>
<comment type="caution">
    <text evidence="4">The sequence shown here is derived from an EMBL/GenBank/DDBJ whole genome shotgun (WGS) entry which is preliminary data.</text>
</comment>
<dbReference type="GO" id="GO:0043531">
    <property type="term" value="F:ADP binding"/>
    <property type="evidence" value="ECO:0007669"/>
    <property type="project" value="InterPro"/>
</dbReference>
<feature type="domain" description="NB-ARC" evidence="2">
    <location>
        <begin position="612"/>
        <end position="765"/>
    </location>
</feature>
<dbReference type="Pfam" id="PF25000">
    <property type="entry name" value="DUF7779"/>
    <property type="match status" value="1"/>
</dbReference>
<keyword evidence="5" id="KW-1185">Reference proteome</keyword>
<feature type="compositionally biased region" description="Polar residues" evidence="1">
    <location>
        <begin position="1406"/>
        <end position="1419"/>
    </location>
</feature>
<dbReference type="NCBIfam" id="NF041121">
    <property type="entry name" value="SAV_2336_NTERM"/>
    <property type="match status" value="1"/>
</dbReference>
<dbReference type="InterPro" id="IPR027417">
    <property type="entry name" value="P-loop_NTPase"/>
</dbReference>
<organism evidence="4 5">
    <name type="scientific">Streptomyces luteolifulvus</name>
    <dbReference type="NCBI Taxonomy" id="2615112"/>
    <lineage>
        <taxon>Bacteria</taxon>
        <taxon>Bacillati</taxon>
        <taxon>Actinomycetota</taxon>
        <taxon>Actinomycetes</taxon>
        <taxon>Kitasatosporales</taxon>
        <taxon>Streptomycetaceae</taxon>
        <taxon>Streptomyces</taxon>
    </lineage>
</organism>
<gene>
    <name evidence="4" type="ORF">F7R91_13605</name>
</gene>
<dbReference type="PANTHER" id="PTHR46082:SF6">
    <property type="entry name" value="AAA+ ATPASE DOMAIN-CONTAINING PROTEIN-RELATED"/>
    <property type="match status" value="1"/>
</dbReference>
<sequence length="1433" mass="157844">MAPQQEARPGTGPLPPHAGRQGAVLQPAFRSATLVARQALGPSGLLDITPGGRVPPAVRLSLPSLRPPWPAVLHRTQTTARLGTWMSRMPADCGTPPRHSLRPRALPDALRAHMQCDDGPRTAPATAPDDTSIEAVPHALNGLVLPDSADLPAVLLVVDDHVTMRVWDETVDRLADDLARQERLGPVSRVRLLSSDDTEPARIRLEQLPPVETGHRVVLVLTDGLAAGWRSDAVLPLLRELGRAEPLAVLHMLPQRLWYRTGLDPHRMRLRAGEPWAPNTSLTWRLRTSPLEPVEDDAAARAGVVPVPVLEPAERSLTAWVGMVAGRHDDWVETSGVRARDWKLRADAARAVPWIDDVPDPASAVPPWERVSEFRAAASPTAFALATRLAAAPLTLPVMSALTASVPGAGPAHLTELLMSGLVRPAGGEAERAAEVVFAFGPNIRQELLALSRRRDTARVLHDVRAVLARGAQGSEPVLPSADELSETTAVPPVTRRNVAFLRVELTALRALSGRFLARAERLARALAEYDRRHTLSLRKRAGTRTGRRDPAPRVRRAVEHVPGGPETTPEGASAMATTQQQPAVESGRSTQPRIWGNIPPRNPNFTGRVDLLERLSERLREGTTTVLPEAIHGMGGVGKTQLAIEYAYRHQAEYDIVWWIPAERPGQIGQALVELAQRLGLGTSAEANIAGPAVREALREGRPYSRWLLIFDNADSPERVRDYFPTGGSGTILVTSRNRRWSVVGHSLEVDVFTREESKELLRRSGPAGDDLDDAEADRLADALGDLPLALEQAAAWRAETGMPASEYLRLFEHKRNELLEVSPPPDYQLPVAAAWNVSLDHLETRSLTALRLLQLCSYFAPDPISRSIFSGLGGSSIDPELDRALNDPMRLARAIREINRYSLARIDHRTNSIEMHRLVQAVLINRMTPEEQNRMRNGAHTLLAASDPKGPNQAANWPRYAELYGHVIASDAIESDQPWVRELVRNVARYLWYWGDHKVAVEFSEQAWGTWQRLFGEEDQQTRLMGWWLCFLYLKVGRHAEASRLVAQLKDVYARTAPEGREDTREDALETINLEAAVRRVEGDFATGAELDEMAYDRARRAFGEDDPTTLVTAHNLGVSLRMVGNFQRALELDRHTHAMKARLYGRDHTQSLMTEASISIDVRETGDYVGARSLQQAVVDGYQAVLGAGNPSTLQAVRQLSEASRKEGDPETALELAREAFSQFTRRYGDTHPEALMAALALSVALRHNGELEAARDRGEKACDRFRKIFLPDHPHVLAADIDLAVTLRLLGRVEEARERDATAFRSLTERLGENHPTVLSCAINLASDLSALGRVAEAREQGETALELCRTSMGEDHPTTLVCAANLALDLIALGEETEGEALHADTVERMERVLDAPRLRASQSTPHPATQQTRSRVRANCDIDPLQL</sequence>
<dbReference type="InterPro" id="IPR056681">
    <property type="entry name" value="DUF7779"/>
</dbReference>